<dbReference type="GO" id="GO:0016787">
    <property type="term" value="F:hydrolase activity"/>
    <property type="evidence" value="ECO:0007669"/>
    <property type="project" value="UniProtKB-KW"/>
</dbReference>
<proteinExistence type="inferred from homology"/>
<dbReference type="InterPro" id="IPR042485">
    <property type="entry name" value="T7SS_EccB_R3"/>
</dbReference>
<protein>
    <recommendedName>
        <fullName evidence="13">Type VII secretion protein EccB</fullName>
    </recommendedName>
</protein>
<dbReference type="eggNOG" id="COG3266">
    <property type="taxonomic scope" value="Bacteria"/>
</dbReference>
<dbReference type="Pfam" id="PF05108">
    <property type="entry name" value="T7SS_ESX1_EccB"/>
    <property type="match status" value="1"/>
</dbReference>
<dbReference type="GO" id="GO:0005576">
    <property type="term" value="C:extracellular region"/>
    <property type="evidence" value="ECO:0007669"/>
    <property type="project" value="TreeGrafter"/>
</dbReference>
<dbReference type="GO" id="GO:0005886">
    <property type="term" value="C:plasma membrane"/>
    <property type="evidence" value="ECO:0007669"/>
    <property type="project" value="UniProtKB-SubCell"/>
</dbReference>
<dbReference type="InterPro" id="IPR044857">
    <property type="entry name" value="T7SS_EccB_R1"/>
</dbReference>
<evidence type="ECO:0000256" key="2">
    <source>
        <dbReference type="ARBA" id="ARBA00008149"/>
    </source>
</evidence>
<accession>M3VB51</accession>
<keyword evidence="4 10" id="KW-0812">Transmembrane</keyword>
<dbReference type="GO" id="GO:0005524">
    <property type="term" value="F:ATP binding"/>
    <property type="evidence" value="ECO:0007669"/>
    <property type="project" value="UniProtKB-KW"/>
</dbReference>
<dbReference type="RefSeq" id="WP_008378204.1">
    <property type="nucleotide sequence ID" value="NZ_BAOP01000011.1"/>
</dbReference>
<feature type="transmembrane region" description="Helical" evidence="10">
    <location>
        <begin position="41"/>
        <end position="64"/>
    </location>
</feature>
<dbReference type="AlphaFoldDB" id="M3VB51"/>
<evidence type="ECO:0000313" key="11">
    <source>
        <dbReference type="EMBL" id="GAC79653.1"/>
    </source>
</evidence>
<dbReference type="OrthoDB" id="3847604at2"/>
<keyword evidence="12" id="KW-1185">Reference proteome</keyword>
<keyword evidence="8 10" id="KW-1133">Transmembrane helix</keyword>
<evidence type="ECO:0000313" key="12">
    <source>
        <dbReference type="Proteomes" id="UP000035009"/>
    </source>
</evidence>
<evidence type="ECO:0008006" key="13">
    <source>
        <dbReference type="Google" id="ProtNLM"/>
    </source>
</evidence>
<dbReference type="EMBL" id="BAOP01000011">
    <property type="protein sequence ID" value="GAC79653.1"/>
    <property type="molecule type" value="Genomic_DNA"/>
</dbReference>
<sequence length="454" mass="47032">MSRRITTRAQVSGYRFGLARAEHALVRRDARMVHDPMRSQARALVAGGVVAVLILAGAGVYGLIRPAPTVGDARIVAESGGGLFVLVDGVMHPVLNLASARLVVGGPAPVKSVSARSLREYPRGPTLGIAGAPGSLPGPSADGESRWTVCDGPDGTAVVAGSLLVESSPRGAGAVVSHDGGVWLLFDDGSVPVRARLDTSRVEVVRALGLENADVRPVSAALLDSFPERPALTVPEIADRGTPGPLGLLVGSVVRTAAVDGSAAYRVVLRDGVQQIPATAADMLRAADRTGTSAVREIAPGELTSVRHVTRLALDQFPEYAPRIVDATVLCRSWSRGRDERSARETMLSSEVLPVSSTPVRLASADGPGPAVDLVFLPPGTAEHVAVTGAPPDSALAGQRFVIADTGVRYRLAGEDAGPSLGLGDDPPRMPWSILSRLPEGPELSRAAALTARD</sequence>
<comment type="similarity">
    <text evidence="2">Belongs to the EccB family.</text>
</comment>
<keyword evidence="6" id="KW-0378">Hydrolase</keyword>
<keyword evidence="9 10" id="KW-0472">Membrane</keyword>
<comment type="subcellular location">
    <subcellularLocation>
        <location evidence="1">Cell membrane</location>
        <topology evidence="1">Single-pass membrane protein</topology>
    </subcellularLocation>
</comment>
<evidence type="ECO:0000256" key="4">
    <source>
        <dbReference type="ARBA" id="ARBA00022692"/>
    </source>
</evidence>
<dbReference type="PANTHER" id="PTHR40765:SF2">
    <property type="entry name" value="ESX-2 SECRETION SYSTEM ATPASE ECCB2"/>
    <property type="match status" value="1"/>
</dbReference>
<reference evidence="11 12" key="1">
    <citation type="submission" date="2013-02" db="EMBL/GenBank/DDBJ databases">
        <title>Whole genome shotgun sequence of Gordonia malaquae NBRC 108250.</title>
        <authorList>
            <person name="Yoshida I."/>
            <person name="Hosoyama A."/>
            <person name="Tsuchikane K."/>
            <person name="Ando Y."/>
            <person name="Baba S."/>
            <person name="Ohji S."/>
            <person name="Hamada M."/>
            <person name="Tamura T."/>
            <person name="Yamazoe A."/>
            <person name="Yamazaki S."/>
            <person name="Fujita N."/>
        </authorList>
    </citation>
    <scope>NUCLEOTIDE SEQUENCE [LARGE SCALE GENOMIC DNA]</scope>
    <source>
        <strain evidence="11 12">NBRC 108250</strain>
    </source>
</reference>
<evidence type="ECO:0000256" key="6">
    <source>
        <dbReference type="ARBA" id="ARBA00022801"/>
    </source>
</evidence>
<evidence type="ECO:0000256" key="3">
    <source>
        <dbReference type="ARBA" id="ARBA00022475"/>
    </source>
</evidence>
<evidence type="ECO:0000256" key="7">
    <source>
        <dbReference type="ARBA" id="ARBA00022840"/>
    </source>
</evidence>
<dbReference type="STRING" id="410332.SAMN04488550_3187"/>
<dbReference type="NCBIfam" id="TIGR03919">
    <property type="entry name" value="T7SS_EccB"/>
    <property type="match status" value="1"/>
</dbReference>
<dbReference type="Gene3D" id="2.40.50.910">
    <property type="entry name" value="Type VII secretion system EccB, repeat 3 domain"/>
    <property type="match status" value="1"/>
</dbReference>
<evidence type="ECO:0000256" key="9">
    <source>
        <dbReference type="ARBA" id="ARBA00023136"/>
    </source>
</evidence>
<dbReference type="Gene3D" id="3.30.2390.20">
    <property type="entry name" value="Type VII secretion system EccB, repeat 1 domain"/>
    <property type="match status" value="1"/>
</dbReference>
<name>M3VB51_GORML</name>
<dbReference type="Proteomes" id="UP000035009">
    <property type="component" value="Unassembled WGS sequence"/>
</dbReference>
<evidence type="ECO:0000256" key="1">
    <source>
        <dbReference type="ARBA" id="ARBA00004162"/>
    </source>
</evidence>
<evidence type="ECO:0000256" key="5">
    <source>
        <dbReference type="ARBA" id="ARBA00022741"/>
    </source>
</evidence>
<keyword evidence="7" id="KW-0067">ATP-binding</keyword>
<dbReference type="InterPro" id="IPR007795">
    <property type="entry name" value="T7SS_EccB"/>
</dbReference>
<dbReference type="PANTHER" id="PTHR40765">
    <property type="entry name" value="ESX-2 SECRETION SYSTEM ATPASE ECCB2"/>
    <property type="match status" value="1"/>
</dbReference>
<keyword evidence="3" id="KW-1003">Cell membrane</keyword>
<evidence type="ECO:0000256" key="10">
    <source>
        <dbReference type="SAM" id="Phobius"/>
    </source>
</evidence>
<evidence type="ECO:0000256" key="8">
    <source>
        <dbReference type="ARBA" id="ARBA00022989"/>
    </source>
</evidence>
<gene>
    <name evidence="11" type="ORF">GM1_011_00810</name>
</gene>
<keyword evidence="5" id="KW-0547">Nucleotide-binding</keyword>
<organism evidence="11 12">
    <name type="scientific">Gordonia malaquae NBRC 108250</name>
    <dbReference type="NCBI Taxonomy" id="1223542"/>
    <lineage>
        <taxon>Bacteria</taxon>
        <taxon>Bacillati</taxon>
        <taxon>Actinomycetota</taxon>
        <taxon>Actinomycetes</taxon>
        <taxon>Mycobacteriales</taxon>
        <taxon>Gordoniaceae</taxon>
        <taxon>Gordonia</taxon>
    </lineage>
</organism>
<comment type="caution">
    <text evidence="11">The sequence shown here is derived from an EMBL/GenBank/DDBJ whole genome shotgun (WGS) entry which is preliminary data.</text>
</comment>